<proteinExistence type="predicted"/>
<organism evidence="1 2">
    <name type="scientific">Corynebacterium accolens</name>
    <dbReference type="NCBI Taxonomy" id="38284"/>
    <lineage>
        <taxon>Bacteria</taxon>
        <taxon>Bacillati</taxon>
        <taxon>Actinomycetota</taxon>
        <taxon>Actinomycetes</taxon>
        <taxon>Mycobacteriales</taxon>
        <taxon>Corynebacteriaceae</taxon>
        <taxon>Corynebacterium</taxon>
    </lineage>
</organism>
<dbReference type="Proteomes" id="UP001239414">
    <property type="component" value="Unassembled WGS sequence"/>
</dbReference>
<dbReference type="EMBL" id="JASNUO010000001">
    <property type="protein sequence ID" value="MDK4246594.1"/>
    <property type="molecule type" value="Genomic_DNA"/>
</dbReference>
<accession>A0ABT7FLY5</accession>
<dbReference type="RefSeq" id="WP_005284901.1">
    <property type="nucleotide sequence ID" value="NZ_CP100374.1"/>
</dbReference>
<evidence type="ECO:0000313" key="2">
    <source>
        <dbReference type="Proteomes" id="UP001239414"/>
    </source>
</evidence>
<protein>
    <recommendedName>
        <fullName evidence="3">Porin</fullName>
    </recommendedName>
</protein>
<evidence type="ECO:0008006" key="3">
    <source>
        <dbReference type="Google" id="ProtNLM"/>
    </source>
</evidence>
<sequence length="44" mass="4904">MQTLSSDISNIYSAAAHVFEGFYNFVEPYIDIAKGVSQLLGMFQ</sequence>
<gene>
    <name evidence="1" type="ORF">QPX34_00955</name>
</gene>
<evidence type="ECO:0000313" key="1">
    <source>
        <dbReference type="EMBL" id="MDK4246594.1"/>
    </source>
</evidence>
<reference evidence="1 2" key="1">
    <citation type="submission" date="2023-05" db="EMBL/GenBank/DDBJ databases">
        <title>Metabolic capabilities are highly conserved among human nasal-associated Corynebacterium species in pangenomic analyses.</title>
        <authorList>
            <person name="Tran T.H."/>
            <person name="Roberts A.Q."/>
            <person name="Escapa I.F."/>
            <person name="Gao W."/>
            <person name="Conlan S."/>
            <person name="Kong H."/>
            <person name="Segre J.A."/>
            <person name="Kelly M.S."/>
            <person name="Lemon K.P."/>
        </authorList>
    </citation>
    <scope>NUCLEOTIDE SEQUENCE [LARGE SCALE GENOMIC DNA]</scope>
    <source>
        <strain evidence="1 2">KPL3802</strain>
    </source>
</reference>
<name>A0ABT7FLY5_9CORY</name>
<comment type="caution">
    <text evidence="1">The sequence shown here is derived from an EMBL/GenBank/DDBJ whole genome shotgun (WGS) entry which is preliminary data.</text>
</comment>
<keyword evidence="2" id="KW-1185">Reference proteome</keyword>